<dbReference type="GO" id="GO:0016747">
    <property type="term" value="F:acyltransferase activity, transferring groups other than amino-acyl groups"/>
    <property type="evidence" value="ECO:0007669"/>
    <property type="project" value="InterPro"/>
</dbReference>
<evidence type="ECO:0000259" key="1">
    <source>
        <dbReference type="PROSITE" id="PS51186"/>
    </source>
</evidence>
<gene>
    <name evidence="2" type="ORF">D3H55_18120</name>
</gene>
<dbReference type="PROSITE" id="PS51186">
    <property type="entry name" value="GNAT"/>
    <property type="match status" value="1"/>
</dbReference>
<keyword evidence="3" id="KW-1185">Reference proteome</keyword>
<dbReference type="Gene3D" id="3.40.630.30">
    <property type="match status" value="1"/>
</dbReference>
<dbReference type="Proteomes" id="UP000265801">
    <property type="component" value="Unassembled WGS sequence"/>
</dbReference>
<evidence type="ECO:0000313" key="2">
    <source>
        <dbReference type="EMBL" id="RIW29695.1"/>
    </source>
</evidence>
<organism evidence="2 3">
    <name type="scientific">Bacillus salacetis</name>
    <dbReference type="NCBI Taxonomy" id="2315464"/>
    <lineage>
        <taxon>Bacteria</taxon>
        <taxon>Bacillati</taxon>
        <taxon>Bacillota</taxon>
        <taxon>Bacilli</taxon>
        <taxon>Bacillales</taxon>
        <taxon>Bacillaceae</taxon>
        <taxon>Bacillus</taxon>
    </lineage>
</organism>
<name>A0A3A1QRB2_9BACI</name>
<dbReference type="SUPFAM" id="SSF55729">
    <property type="entry name" value="Acyl-CoA N-acyltransferases (Nat)"/>
    <property type="match status" value="1"/>
</dbReference>
<feature type="domain" description="N-acetyltransferase" evidence="1">
    <location>
        <begin position="12"/>
        <end position="173"/>
    </location>
</feature>
<accession>A0A3A1QRB2</accession>
<dbReference type="InterPro" id="IPR050276">
    <property type="entry name" value="MshD_Acetyltransferase"/>
</dbReference>
<comment type="caution">
    <text evidence="2">The sequence shown here is derived from an EMBL/GenBank/DDBJ whole genome shotgun (WGS) entry which is preliminary data.</text>
</comment>
<dbReference type="AlphaFoldDB" id="A0A3A1QRB2"/>
<evidence type="ECO:0000313" key="3">
    <source>
        <dbReference type="Proteomes" id="UP000265801"/>
    </source>
</evidence>
<dbReference type="OrthoDB" id="3692150at2"/>
<dbReference type="InterPro" id="IPR016181">
    <property type="entry name" value="Acyl_CoA_acyltransferase"/>
</dbReference>
<protein>
    <submittedName>
        <fullName evidence="2">GNAT family N-acetyltransferase</fullName>
    </submittedName>
</protein>
<keyword evidence="2" id="KW-0808">Transferase</keyword>
<dbReference type="InterPro" id="IPR000182">
    <property type="entry name" value="GNAT_dom"/>
</dbReference>
<dbReference type="CDD" id="cd04301">
    <property type="entry name" value="NAT_SF"/>
    <property type="match status" value="1"/>
</dbReference>
<dbReference type="Pfam" id="PF00583">
    <property type="entry name" value="Acetyltransf_1"/>
    <property type="match status" value="1"/>
</dbReference>
<dbReference type="EMBL" id="QXIR01000030">
    <property type="protein sequence ID" value="RIW29695.1"/>
    <property type="molecule type" value="Genomic_DNA"/>
</dbReference>
<proteinExistence type="predicted"/>
<reference evidence="2 3" key="1">
    <citation type="submission" date="2018-09" db="EMBL/GenBank/DDBJ databases">
        <title>Bacillus saliacetes sp. nov., isolated from Thai shrimp paste (Ka-pi).</title>
        <authorList>
            <person name="Daroonpunt R."/>
            <person name="Tanasupawat S."/>
            <person name="Yiamsombut S."/>
        </authorList>
    </citation>
    <scope>NUCLEOTIDE SEQUENCE [LARGE SCALE GENOMIC DNA]</scope>
    <source>
        <strain evidence="2 3">SKP7-4</strain>
    </source>
</reference>
<dbReference type="PANTHER" id="PTHR43617">
    <property type="entry name" value="L-AMINO ACID N-ACETYLTRANSFERASE"/>
    <property type="match status" value="1"/>
</dbReference>
<sequence length="182" mass="21500">MQQISTGRSAAMELIPITTRSKYIIKMLNLYTILYGADPIQMQEQFTRHFQYPNFEGYFAVSDKKLIGFIYGYSSCKGQYYHELLWRHLNEKQNWMENCMELAELGVHPEYRRCGIAQELVKKLLEMRPESKALLTTRKDNEAAIHFYKKTGWKELSDGFFPNVPYEYIIFGREIPSSNERV</sequence>